<dbReference type="AlphaFoldDB" id="A0A2N9JMH1"/>
<gene>
    <name evidence="2" type="ORF">MPLG2_3752</name>
</gene>
<dbReference type="EMBL" id="LT985188">
    <property type="protein sequence ID" value="SPD88782.1"/>
    <property type="molecule type" value="Genomic_DNA"/>
</dbReference>
<evidence type="ECO:0000256" key="1">
    <source>
        <dbReference type="SAM" id="MobiDB-lite"/>
    </source>
</evidence>
<accession>A0A2N9JMH1</accession>
<evidence type="ECO:0000313" key="2">
    <source>
        <dbReference type="EMBL" id="SPD88782.1"/>
    </source>
</evidence>
<sequence length="81" mass="8953">MENRPLTGWRTVPSPVGEPSPHRLENRPRYGSWQNLIHDSATCGGDRGEQRHRRGNGENAGGGRLRGDLCRPATRPGAGRR</sequence>
<feature type="region of interest" description="Disordered" evidence="1">
    <location>
        <begin position="41"/>
        <end position="81"/>
    </location>
</feature>
<keyword evidence="3" id="KW-1185">Reference proteome</keyword>
<dbReference type="KEGG" id="mgg:MPLG2_3752"/>
<name>A0A2N9JMH1_9ACTN</name>
<dbReference type="Proteomes" id="UP000238164">
    <property type="component" value="Chromosome 1"/>
</dbReference>
<evidence type="ECO:0000313" key="3">
    <source>
        <dbReference type="Proteomes" id="UP000238164"/>
    </source>
</evidence>
<organism evidence="2 3">
    <name type="scientific">Micropruina glycogenica</name>
    <dbReference type="NCBI Taxonomy" id="75385"/>
    <lineage>
        <taxon>Bacteria</taxon>
        <taxon>Bacillati</taxon>
        <taxon>Actinomycetota</taxon>
        <taxon>Actinomycetes</taxon>
        <taxon>Propionibacteriales</taxon>
        <taxon>Nocardioidaceae</taxon>
        <taxon>Micropruina</taxon>
    </lineage>
</organism>
<feature type="region of interest" description="Disordered" evidence="1">
    <location>
        <begin position="1"/>
        <end position="29"/>
    </location>
</feature>
<proteinExistence type="predicted"/>
<reference evidence="2 3" key="1">
    <citation type="submission" date="2018-02" db="EMBL/GenBank/DDBJ databases">
        <authorList>
            <person name="Cohen D.B."/>
            <person name="Kent A.D."/>
        </authorList>
    </citation>
    <scope>NUCLEOTIDE SEQUENCE [LARGE SCALE GENOMIC DNA]</scope>
    <source>
        <strain evidence="2">1</strain>
    </source>
</reference>
<protein>
    <submittedName>
        <fullName evidence="2">Uncharacterized protein</fullName>
    </submittedName>
</protein>